<dbReference type="Proteomes" id="UP000235786">
    <property type="component" value="Unassembled WGS sequence"/>
</dbReference>
<protein>
    <recommendedName>
        <fullName evidence="1">2EXR domain-containing protein</fullName>
    </recommendedName>
</protein>
<gene>
    <name evidence="2" type="ORF">L207DRAFT_506965</name>
</gene>
<dbReference type="PANTHER" id="PTHR35910:SF1">
    <property type="entry name" value="2EXR DOMAIN-CONTAINING PROTEIN"/>
    <property type="match status" value="1"/>
</dbReference>
<dbReference type="EMBL" id="KZ613939">
    <property type="protein sequence ID" value="PMD45973.1"/>
    <property type="molecule type" value="Genomic_DNA"/>
</dbReference>
<keyword evidence="3" id="KW-1185">Reference proteome</keyword>
<organism evidence="2 3">
    <name type="scientific">Hyaloscypha variabilis (strain UAMH 11265 / GT02V1 / F)</name>
    <name type="common">Meliniomyces variabilis</name>
    <dbReference type="NCBI Taxonomy" id="1149755"/>
    <lineage>
        <taxon>Eukaryota</taxon>
        <taxon>Fungi</taxon>
        <taxon>Dikarya</taxon>
        <taxon>Ascomycota</taxon>
        <taxon>Pezizomycotina</taxon>
        <taxon>Leotiomycetes</taxon>
        <taxon>Helotiales</taxon>
        <taxon>Hyaloscyphaceae</taxon>
        <taxon>Hyaloscypha</taxon>
        <taxon>Hyaloscypha variabilis</taxon>
    </lineage>
</organism>
<evidence type="ECO:0000313" key="3">
    <source>
        <dbReference type="Proteomes" id="UP000235786"/>
    </source>
</evidence>
<proteinExistence type="predicted"/>
<name>A0A2J6S5D3_HYAVF</name>
<reference evidence="2 3" key="1">
    <citation type="submission" date="2016-04" db="EMBL/GenBank/DDBJ databases">
        <title>A degradative enzymes factory behind the ericoid mycorrhizal symbiosis.</title>
        <authorList>
            <consortium name="DOE Joint Genome Institute"/>
            <person name="Martino E."/>
            <person name="Morin E."/>
            <person name="Grelet G."/>
            <person name="Kuo A."/>
            <person name="Kohler A."/>
            <person name="Daghino S."/>
            <person name="Barry K."/>
            <person name="Choi C."/>
            <person name="Cichocki N."/>
            <person name="Clum A."/>
            <person name="Copeland A."/>
            <person name="Hainaut M."/>
            <person name="Haridas S."/>
            <person name="Labutti K."/>
            <person name="Lindquist E."/>
            <person name="Lipzen A."/>
            <person name="Khouja H.-R."/>
            <person name="Murat C."/>
            <person name="Ohm R."/>
            <person name="Olson A."/>
            <person name="Spatafora J."/>
            <person name="Veneault-Fourrey C."/>
            <person name="Henrissat B."/>
            <person name="Grigoriev I."/>
            <person name="Martin F."/>
            <person name="Perotto S."/>
        </authorList>
    </citation>
    <scope>NUCLEOTIDE SEQUENCE [LARGE SCALE GENOMIC DNA]</scope>
    <source>
        <strain evidence="2 3">F</strain>
    </source>
</reference>
<dbReference type="InterPro" id="IPR045518">
    <property type="entry name" value="2EXR"/>
</dbReference>
<evidence type="ECO:0000313" key="2">
    <source>
        <dbReference type="EMBL" id="PMD45973.1"/>
    </source>
</evidence>
<dbReference type="Pfam" id="PF20150">
    <property type="entry name" value="2EXR"/>
    <property type="match status" value="1"/>
</dbReference>
<accession>A0A2J6S5D3</accession>
<dbReference type="OrthoDB" id="3458429at2759"/>
<sequence>MDSKPLAGVDTRPINYSILDDLFEKLHISAPDLTFTHFTLLPLELREKIWIFAHPEPRNVTFSTATYQQKPSYKRTLTRFAHLLVNHESRCIFLEHYHLVFIGFPNSQPKRRVGGSYFNYEKDSLCIASGLRGLVYFMRRFPDDIRRVKYLDIALDGHAEDTFTFRDMADLKLVTLREIVPRHQLQSFSWHYWPDWRSTAQLLQRVLQHRYEEESCGRGQCVKLAMHYIWTHRNGEYISRDQRHEAFLSEYTDEPSEDILERWKEMKFFGLDGTPRDLPVVAAGSKVFSRKVEINLHGKD</sequence>
<feature type="domain" description="2EXR" evidence="1">
    <location>
        <begin position="35"/>
        <end position="125"/>
    </location>
</feature>
<evidence type="ECO:0000259" key="1">
    <source>
        <dbReference type="Pfam" id="PF20150"/>
    </source>
</evidence>
<dbReference type="AlphaFoldDB" id="A0A2J6S5D3"/>
<dbReference type="PANTHER" id="PTHR35910">
    <property type="entry name" value="2EXR DOMAIN-CONTAINING PROTEIN"/>
    <property type="match status" value="1"/>
</dbReference>